<dbReference type="EMBL" id="JACLZK010000001">
    <property type="protein sequence ID" value="MBC2882683.1"/>
    <property type="molecule type" value="Genomic_DNA"/>
</dbReference>
<protein>
    <submittedName>
        <fullName evidence="1">Uncharacterized protein</fullName>
    </submittedName>
</protein>
<evidence type="ECO:0000313" key="1">
    <source>
        <dbReference type="EMBL" id="MBC2882683.1"/>
    </source>
</evidence>
<sequence>MSNRKQIEIIEKHIIEAEGYLNKKPKEIYDFFTRLNGIYKHIEEIYIRAPSPALTSHYYGTPINYDNYKKYLEMLIDKLKLHMAKLQDEDEKTMSSNQSNSVTINNNNTNTASANIAQDISIKSTIEKIDQIPDEILAKNLKDELKGMLRELEYCKDDQEKKSKLMEVVKWLGDKTADAFIACLQHFAGLGL</sequence>
<reference evidence="1 2" key="1">
    <citation type="submission" date="2020-08" db="EMBL/GenBank/DDBJ databases">
        <title>Complete genome and description of Campylobacter massiliensis Marseille-Q3452 sp. nov.</title>
        <authorList>
            <person name="Antezack A."/>
        </authorList>
    </citation>
    <scope>NUCLEOTIDE SEQUENCE [LARGE SCALE GENOMIC DNA]</scope>
    <source>
        <strain evidence="1 2">Marseille-Q3452</strain>
    </source>
</reference>
<keyword evidence="2" id="KW-1185">Reference proteome</keyword>
<dbReference type="Proteomes" id="UP000552683">
    <property type="component" value="Unassembled WGS sequence"/>
</dbReference>
<dbReference type="AlphaFoldDB" id="A0A842JB58"/>
<dbReference type="RefSeq" id="WP_185898272.1">
    <property type="nucleotide sequence ID" value="NZ_JACLZK010000001.1"/>
</dbReference>
<accession>A0A842JB58</accession>
<comment type="caution">
    <text evidence="1">The sequence shown here is derived from an EMBL/GenBank/DDBJ whole genome shotgun (WGS) entry which is preliminary data.</text>
</comment>
<name>A0A842JB58_9BACT</name>
<proteinExistence type="predicted"/>
<organism evidence="1 2">
    <name type="scientific">Campylobacter massiliensis</name>
    <dbReference type="NCBI Taxonomy" id="2762557"/>
    <lineage>
        <taxon>Bacteria</taxon>
        <taxon>Pseudomonadati</taxon>
        <taxon>Campylobacterota</taxon>
        <taxon>Epsilonproteobacteria</taxon>
        <taxon>Campylobacterales</taxon>
        <taxon>Campylobacteraceae</taxon>
        <taxon>Campylobacter</taxon>
    </lineage>
</organism>
<evidence type="ECO:0000313" key="2">
    <source>
        <dbReference type="Proteomes" id="UP000552683"/>
    </source>
</evidence>
<gene>
    <name evidence="1" type="ORF">H7R39_05340</name>
</gene>